<evidence type="ECO:0000313" key="5">
    <source>
        <dbReference type="Proteomes" id="UP001378242"/>
    </source>
</evidence>
<dbReference type="InterPro" id="IPR050706">
    <property type="entry name" value="Cyclic-di-GMP_PDE-like"/>
</dbReference>
<dbReference type="EMBL" id="JBAKAP010000002">
    <property type="protein sequence ID" value="MEL0615558.1"/>
    <property type="molecule type" value="Genomic_DNA"/>
</dbReference>
<evidence type="ECO:0000259" key="2">
    <source>
        <dbReference type="PROSITE" id="PS50883"/>
    </source>
</evidence>
<comment type="caution">
    <text evidence="4">The sequence shown here is derived from an EMBL/GenBank/DDBJ whole genome shotgun (WGS) entry which is preliminary data.</text>
</comment>
<feature type="domain" description="EAL" evidence="2">
    <location>
        <begin position="13"/>
        <end position="264"/>
    </location>
</feature>
<dbReference type="PROSITE" id="PS51371">
    <property type="entry name" value="CBS"/>
    <property type="match status" value="1"/>
</dbReference>
<dbReference type="SUPFAM" id="SSF141868">
    <property type="entry name" value="EAL domain-like"/>
    <property type="match status" value="1"/>
</dbReference>
<dbReference type="InterPro" id="IPR001633">
    <property type="entry name" value="EAL_dom"/>
</dbReference>
<dbReference type="SUPFAM" id="SSF54631">
    <property type="entry name" value="CBS-domain pair"/>
    <property type="match status" value="1"/>
</dbReference>
<evidence type="ECO:0000259" key="3">
    <source>
        <dbReference type="PROSITE" id="PS51371"/>
    </source>
</evidence>
<name>A0ABU9GAR2_COBMA</name>
<keyword evidence="5" id="KW-1185">Reference proteome</keyword>
<sequence length="418" mass="46688">MLPSPHPALAEASTPESGQALEALLRLRQLRMHFQPIVAADGREVFAYEALARAAAGCSLRSPMAMFEAARQHRRLAELDGLCRELALEQWAEQGLSERLFLNVSPEVLLDSAHSRGLTRHLLHRHGLHPHQVVIELTEQTPGLDPALMREAVCHYQSMGFAIALDDLGEGYASLKLWSAVQPDFVKIDRHFISGIHQDSLKRRFVRSIIDIAHGSGSQVIAEGIEQEGEMECVSQLGAEYLQGWLFASAEVDPAGQRAGLEQRLHRLSRRRHAAPLALGAGSLLRQVAPVLQDTCLEEVAERLHAEPELMALAVVDAQQRPVGMIIRHRLLGLLNQRFGPELHGRRAIHEVMQTHSLRVEEDEPLERLSAKLLGRRDIHRDEDFIIMRGGCYRGLGRPLDLLRILAERQLAVRAQCP</sequence>
<protein>
    <submittedName>
        <fullName evidence="4">EAL domain-containing protein</fullName>
    </submittedName>
</protein>
<dbReference type="InterPro" id="IPR000644">
    <property type="entry name" value="CBS_dom"/>
</dbReference>
<dbReference type="Gene3D" id="3.20.20.450">
    <property type="entry name" value="EAL domain"/>
    <property type="match status" value="1"/>
</dbReference>
<proteinExistence type="predicted"/>
<keyword evidence="1" id="KW-0129">CBS domain</keyword>
<dbReference type="CDD" id="cd01948">
    <property type="entry name" value="EAL"/>
    <property type="match status" value="1"/>
</dbReference>
<gene>
    <name evidence="4" type="ORF">V6243_01855</name>
</gene>
<dbReference type="RefSeq" id="WP_341541705.1">
    <property type="nucleotide sequence ID" value="NZ_JBAKAP010000002.1"/>
</dbReference>
<evidence type="ECO:0000256" key="1">
    <source>
        <dbReference type="PROSITE-ProRule" id="PRU00703"/>
    </source>
</evidence>
<dbReference type="InterPro" id="IPR035919">
    <property type="entry name" value="EAL_sf"/>
</dbReference>
<dbReference type="InterPro" id="IPR046342">
    <property type="entry name" value="CBS_dom_sf"/>
</dbReference>
<dbReference type="Gene3D" id="3.10.580.10">
    <property type="entry name" value="CBS-domain"/>
    <property type="match status" value="1"/>
</dbReference>
<dbReference type="Pfam" id="PF00563">
    <property type="entry name" value="EAL"/>
    <property type="match status" value="1"/>
</dbReference>
<organism evidence="4 5">
    <name type="scientific">Cobetia marina</name>
    <name type="common">Deleya marina</name>
    <dbReference type="NCBI Taxonomy" id="28258"/>
    <lineage>
        <taxon>Bacteria</taxon>
        <taxon>Pseudomonadati</taxon>
        <taxon>Pseudomonadota</taxon>
        <taxon>Gammaproteobacteria</taxon>
        <taxon>Oceanospirillales</taxon>
        <taxon>Halomonadaceae</taxon>
        <taxon>Cobetia</taxon>
    </lineage>
</organism>
<evidence type="ECO:0000313" key="4">
    <source>
        <dbReference type="EMBL" id="MEL0615558.1"/>
    </source>
</evidence>
<dbReference type="PROSITE" id="PS50883">
    <property type="entry name" value="EAL"/>
    <property type="match status" value="1"/>
</dbReference>
<dbReference type="PANTHER" id="PTHR33121">
    <property type="entry name" value="CYCLIC DI-GMP PHOSPHODIESTERASE PDEF"/>
    <property type="match status" value="1"/>
</dbReference>
<reference evidence="4 5" key="1">
    <citation type="submission" date="2024-02" db="EMBL/GenBank/DDBJ databases">
        <title>Bacteria isolated from the canopy kelp, Nereocystis luetkeana.</title>
        <authorList>
            <person name="Pfister C.A."/>
            <person name="Younker I.T."/>
            <person name="Light S.H."/>
        </authorList>
    </citation>
    <scope>NUCLEOTIDE SEQUENCE [LARGE SCALE GENOMIC DNA]</scope>
    <source>
        <strain evidence="4 5">TI.5.07</strain>
    </source>
</reference>
<dbReference type="PANTHER" id="PTHR33121:SF76">
    <property type="entry name" value="SIGNALING PROTEIN"/>
    <property type="match status" value="1"/>
</dbReference>
<dbReference type="Proteomes" id="UP001378242">
    <property type="component" value="Unassembled WGS sequence"/>
</dbReference>
<dbReference type="SMART" id="SM00052">
    <property type="entry name" value="EAL"/>
    <property type="match status" value="1"/>
</dbReference>
<accession>A0ABU9GAR2</accession>
<feature type="domain" description="CBS" evidence="3">
    <location>
        <begin position="284"/>
        <end position="342"/>
    </location>
</feature>